<organism evidence="1 2">
    <name type="scientific">Paenibacillus donghaensis</name>
    <dbReference type="NCBI Taxonomy" id="414771"/>
    <lineage>
        <taxon>Bacteria</taxon>
        <taxon>Bacillati</taxon>
        <taxon>Bacillota</taxon>
        <taxon>Bacilli</taxon>
        <taxon>Bacillales</taxon>
        <taxon>Paenibacillaceae</taxon>
        <taxon>Paenibacillus</taxon>
    </lineage>
</organism>
<evidence type="ECO:0000313" key="2">
    <source>
        <dbReference type="Proteomes" id="UP000249890"/>
    </source>
</evidence>
<dbReference type="InterPro" id="IPR051534">
    <property type="entry name" value="CBASS_pafABC_assoc_protein"/>
</dbReference>
<dbReference type="PANTHER" id="PTHR34580">
    <property type="match status" value="1"/>
</dbReference>
<protein>
    <submittedName>
        <fullName evidence="1">Uncharacterized protein</fullName>
    </submittedName>
</protein>
<proteinExistence type="predicted"/>
<dbReference type="RefSeq" id="WP_087913473.1">
    <property type="nucleotide sequence ID" value="NZ_CP021780.1"/>
</dbReference>
<sequence>MSHMHRIQWFDQQIKAGRYPNSNHLAEQFEISKRQAQRDIEYLASSLRAPLQYVAKQRGYCYEDDSFMLPHLYITDEEKQILKYLAYRYSHYNYENGPAVRRIGKLLERFTNQEELEIAGGHLPLFEVNAHALQMIGLLEQAIRDQLMVRIFNKDQAGELELCPLKLESHYDEDYLLARTSGQDHVQSFPLSDIQRLQLTERQFHMERESVPQPIGARKLKPFTALIRLAAPPDGAYWYGFPIRNTRDDLYEVSFVDPETFLQQLLTTQWQQLLAPRWLMDRLNSRCQAMLKRLHPQEDNDDTQ</sequence>
<keyword evidence="2" id="KW-1185">Reference proteome</keyword>
<accession>A0A2Z2KLG1</accession>
<name>A0A2Z2KLG1_9BACL</name>
<dbReference type="Proteomes" id="UP000249890">
    <property type="component" value="Chromosome"/>
</dbReference>
<dbReference type="AlphaFoldDB" id="A0A2Z2KLG1"/>
<gene>
    <name evidence="1" type="ORF">B9T62_00405</name>
</gene>
<reference evidence="1 2" key="1">
    <citation type="submission" date="2017-06" db="EMBL/GenBank/DDBJ databases">
        <title>Complete genome sequence of Paenibacillus donghaensis KCTC 13049T isolated from East Sea sediment, South Korea.</title>
        <authorList>
            <person name="Jung B.K."/>
            <person name="Hong S.-J."/>
            <person name="Shin J.-H."/>
        </authorList>
    </citation>
    <scope>NUCLEOTIDE SEQUENCE [LARGE SCALE GENOMIC DNA]</scope>
    <source>
        <strain evidence="1 2">KCTC 13049</strain>
    </source>
</reference>
<dbReference type="EMBL" id="CP021780">
    <property type="protein sequence ID" value="ASA19448.1"/>
    <property type="molecule type" value="Genomic_DNA"/>
</dbReference>
<dbReference type="KEGG" id="pdh:B9T62_00405"/>
<dbReference type="PANTHER" id="PTHR34580:SF3">
    <property type="entry name" value="PROTEIN PAFB"/>
    <property type="match status" value="1"/>
</dbReference>
<dbReference type="OrthoDB" id="2663201at2"/>
<evidence type="ECO:0000313" key="1">
    <source>
        <dbReference type="EMBL" id="ASA19448.1"/>
    </source>
</evidence>